<feature type="transmembrane region" description="Helical" evidence="1">
    <location>
        <begin position="29"/>
        <end position="49"/>
    </location>
</feature>
<keyword evidence="1" id="KW-0472">Membrane</keyword>
<keyword evidence="1" id="KW-0812">Transmembrane</keyword>
<reference evidence="2 3" key="1">
    <citation type="submission" date="2024-04" db="EMBL/GenBank/DDBJ databases">
        <authorList>
            <person name="Rising A."/>
            <person name="Reimegard J."/>
            <person name="Sonavane S."/>
            <person name="Akerstrom W."/>
            <person name="Nylinder S."/>
            <person name="Hedman E."/>
            <person name="Kallberg Y."/>
        </authorList>
    </citation>
    <scope>NUCLEOTIDE SEQUENCE [LARGE SCALE GENOMIC DNA]</scope>
</reference>
<sequence>MKFELDSAENKDGKPTFSYFGKYYVPKRYVLTLLGFFGMFCAYAMRVNLSATIVAMVNNTYNLSSNG</sequence>
<evidence type="ECO:0008006" key="4">
    <source>
        <dbReference type="Google" id="ProtNLM"/>
    </source>
</evidence>
<gene>
    <name evidence="2" type="ORF">LARSCL_LOCUS774</name>
</gene>
<protein>
    <recommendedName>
        <fullName evidence="4">Phosphate transporter</fullName>
    </recommendedName>
</protein>
<name>A0AAV1YTH6_9ARAC</name>
<organism evidence="2 3">
    <name type="scientific">Larinioides sclopetarius</name>
    <dbReference type="NCBI Taxonomy" id="280406"/>
    <lineage>
        <taxon>Eukaryota</taxon>
        <taxon>Metazoa</taxon>
        <taxon>Ecdysozoa</taxon>
        <taxon>Arthropoda</taxon>
        <taxon>Chelicerata</taxon>
        <taxon>Arachnida</taxon>
        <taxon>Araneae</taxon>
        <taxon>Araneomorphae</taxon>
        <taxon>Entelegynae</taxon>
        <taxon>Araneoidea</taxon>
        <taxon>Araneidae</taxon>
        <taxon>Larinioides</taxon>
    </lineage>
</organism>
<comment type="caution">
    <text evidence="2">The sequence shown here is derived from an EMBL/GenBank/DDBJ whole genome shotgun (WGS) entry which is preliminary data.</text>
</comment>
<evidence type="ECO:0000313" key="2">
    <source>
        <dbReference type="EMBL" id="CAL1262077.1"/>
    </source>
</evidence>
<dbReference type="AlphaFoldDB" id="A0AAV1YTH6"/>
<keyword evidence="3" id="KW-1185">Reference proteome</keyword>
<keyword evidence="1" id="KW-1133">Transmembrane helix</keyword>
<proteinExistence type="predicted"/>
<dbReference type="EMBL" id="CAXIEN010000004">
    <property type="protein sequence ID" value="CAL1262077.1"/>
    <property type="molecule type" value="Genomic_DNA"/>
</dbReference>
<evidence type="ECO:0000256" key="1">
    <source>
        <dbReference type="SAM" id="Phobius"/>
    </source>
</evidence>
<evidence type="ECO:0000313" key="3">
    <source>
        <dbReference type="Proteomes" id="UP001497382"/>
    </source>
</evidence>
<accession>A0AAV1YTH6</accession>
<feature type="non-terminal residue" evidence="2">
    <location>
        <position position="67"/>
    </location>
</feature>
<dbReference type="Proteomes" id="UP001497382">
    <property type="component" value="Unassembled WGS sequence"/>
</dbReference>